<sequence>MAGFRLLVGLGNPGAEYEDTRHNAGAQWIEALARMSQCSLCTEKKFFGQFGKVFIGGQECYLLIPTTYMNLSGKAVQAVCQFYKISPQEVLVVHDELDIAPGTVKLKKGGGHGGHNGLKDIISKLGNNRDFGRVRIGIGHPGHASQVASYVLKKAPSDEYQKIEQTIDESLRYYEDIVADNWNSVMNHLHSFKA</sequence>
<dbReference type="OrthoDB" id="9800507at2"/>
<evidence type="ECO:0000256" key="2">
    <source>
        <dbReference type="ARBA" id="ARBA00022555"/>
    </source>
</evidence>
<comment type="function">
    <text evidence="7">Catalyzes the release of premature peptidyl moieties from peptidyl-tRNA molecules trapped in stalled 50S ribosomal subunits, and thus maintains levels of free tRNAs and 50S ribosomes.</text>
</comment>
<evidence type="ECO:0000256" key="3">
    <source>
        <dbReference type="ARBA" id="ARBA00022801"/>
    </source>
</evidence>
<dbReference type="Proteomes" id="UP000182769">
    <property type="component" value="Unassembled WGS sequence"/>
</dbReference>
<dbReference type="STRING" id="1137284.GCA_001418205_00931"/>
<dbReference type="GO" id="GO:0004045">
    <property type="term" value="F:peptidyl-tRNA hydrolase activity"/>
    <property type="evidence" value="ECO:0007669"/>
    <property type="project" value="UniProtKB-UniRule"/>
</dbReference>
<organism evidence="8 9">
    <name type="scientific">Marinomonas fungiae</name>
    <dbReference type="NCBI Taxonomy" id="1137284"/>
    <lineage>
        <taxon>Bacteria</taxon>
        <taxon>Pseudomonadati</taxon>
        <taxon>Pseudomonadota</taxon>
        <taxon>Gammaproteobacteria</taxon>
        <taxon>Oceanospirillales</taxon>
        <taxon>Oceanospirillaceae</taxon>
        <taxon>Marinomonas</taxon>
    </lineage>
</organism>
<feature type="active site" description="Proton acceptor" evidence="7">
    <location>
        <position position="22"/>
    </location>
</feature>
<dbReference type="GO" id="GO:0006515">
    <property type="term" value="P:protein quality control for misfolded or incompletely synthesized proteins"/>
    <property type="evidence" value="ECO:0007669"/>
    <property type="project" value="UniProtKB-UniRule"/>
</dbReference>
<reference evidence="9" key="1">
    <citation type="submission" date="2015-08" db="EMBL/GenBank/DDBJ databases">
        <authorList>
            <person name="Varghese N."/>
        </authorList>
    </citation>
    <scope>NUCLEOTIDE SEQUENCE [LARGE SCALE GENOMIC DNA]</scope>
    <source>
        <strain evidence="9">JCM 18476</strain>
    </source>
</reference>
<dbReference type="PANTHER" id="PTHR17224:SF1">
    <property type="entry name" value="PEPTIDYL-TRNA HYDROLASE"/>
    <property type="match status" value="1"/>
</dbReference>
<comment type="subunit">
    <text evidence="7">Monomer.</text>
</comment>
<dbReference type="RefSeq" id="WP_055462044.1">
    <property type="nucleotide sequence ID" value="NZ_CYHG01000002.1"/>
</dbReference>
<keyword evidence="4 7" id="KW-0694">RNA-binding</keyword>
<dbReference type="EC" id="3.1.1.29" evidence="1 7"/>
<dbReference type="GO" id="GO:0005737">
    <property type="term" value="C:cytoplasm"/>
    <property type="evidence" value="ECO:0007669"/>
    <property type="project" value="UniProtKB-SubCell"/>
</dbReference>
<comment type="similarity">
    <text evidence="5 7">Belongs to the PTH family.</text>
</comment>
<evidence type="ECO:0000313" key="8">
    <source>
        <dbReference type="EMBL" id="CUB03085.1"/>
    </source>
</evidence>
<dbReference type="InterPro" id="IPR018171">
    <property type="entry name" value="Pept_tRNA_hydro_CS"/>
</dbReference>
<dbReference type="PROSITE" id="PS01196">
    <property type="entry name" value="PEPT_TRNA_HYDROL_2"/>
    <property type="match status" value="1"/>
</dbReference>
<feature type="site" description="Stabilizes the basic form of H active site to accept a proton" evidence="7">
    <location>
        <position position="95"/>
    </location>
</feature>
<evidence type="ECO:0000313" key="9">
    <source>
        <dbReference type="Proteomes" id="UP000182769"/>
    </source>
</evidence>
<accession>A0A0K6IJ14</accession>
<proteinExistence type="inferred from homology"/>
<feature type="binding site" evidence="7">
    <location>
        <position position="17"/>
    </location>
    <ligand>
        <name>tRNA</name>
        <dbReference type="ChEBI" id="CHEBI:17843"/>
    </ligand>
</feature>
<dbReference type="GO" id="GO:0000049">
    <property type="term" value="F:tRNA binding"/>
    <property type="evidence" value="ECO:0007669"/>
    <property type="project" value="UniProtKB-UniRule"/>
</dbReference>
<feature type="binding site" evidence="7">
    <location>
        <position position="116"/>
    </location>
    <ligand>
        <name>tRNA</name>
        <dbReference type="ChEBI" id="CHEBI:17843"/>
    </ligand>
</feature>
<evidence type="ECO:0000256" key="1">
    <source>
        <dbReference type="ARBA" id="ARBA00013260"/>
    </source>
</evidence>
<feature type="binding site" evidence="7">
    <location>
        <position position="68"/>
    </location>
    <ligand>
        <name>tRNA</name>
        <dbReference type="ChEBI" id="CHEBI:17843"/>
    </ligand>
</feature>
<dbReference type="CDD" id="cd00462">
    <property type="entry name" value="PTH"/>
    <property type="match status" value="1"/>
</dbReference>
<gene>
    <name evidence="7" type="primary">pth</name>
    <name evidence="8" type="ORF">Ga0061065_102427</name>
</gene>
<evidence type="ECO:0000256" key="7">
    <source>
        <dbReference type="HAMAP-Rule" id="MF_00083"/>
    </source>
</evidence>
<dbReference type="SUPFAM" id="SSF53178">
    <property type="entry name" value="Peptidyl-tRNA hydrolase-like"/>
    <property type="match status" value="1"/>
</dbReference>
<comment type="function">
    <text evidence="7">Hydrolyzes ribosome-free peptidyl-tRNAs (with 1 or more amino acids incorporated), which drop off the ribosome during protein synthesis, or as a result of ribosome stalling.</text>
</comment>
<evidence type="ECO:0000256" key="6">
    <source>
        <dbReference type="ARBA" id="ARBA00050038"/>
    </source>
</evidence>
<dbReference type="FunFam" id="3.40.50.1470:FF:000001">
    <property type="entry name" value="Peptidyl-tRNA hydrolase"/>
    <property type="match status" value="1"/>
</dbReference>
<feature type="binding site" evidence="7">
    <location>
        <position position="70"/>
    </location>
    <ligand>
        <name>tRNA</name>
        <dbReference type="ChEBI" id="CHEBI:17843"/>
    </ligand>
</feature>
<name>A0A0K6IJ14_9GAMM</name>
<dbReference type="HAMAP" id="MF_00083">
    <property type="entry name" value="Pept_tRNA_hydro_bact"/>
    <property type="match status" value="1"/>
</dbReference>
<dbReference type="PANTHER" id="PTHR17224">
    <property type="entry name" value="PEPTIDYL-TRNA HYDROLASE"/>
    <property type="match status" value="1"/>
</dbReference>
<keyword evidence="9" id="KW-1185">Reference proteome</keyword>
<comment type="subcellular location">
    <subcellularLocation>
        <location evidence="7">Cytoplasm</location>
    </subcellularLocation>
</comment>
<dbReference type="NCBIfam" id="TIGR00447">
    <property type="entry name" value="pth"/>
    <property type="match status" value="1"/>
</dbReference>
<dbReference type="AlphaFoldDB" id="A0A0K6IJ14"/>
<dbReference type="Pfam" id="PF01195">
    <property type="entry name" value="Pept_tRNA_hydro"/>
    <property type="match status" value="1"/>
</dbReference>
<keyword evidence="2 7" id="KW-0820">tRNA-binding</keyword>
<keyword evidence="7" id="KW-0963">Cytoplasm</keyword>
<dbReference type="EMBL" id="CYHG01000002">
    <property type="protein sequence ID" value="CUB03085.1"/>
    <property type="molecule type" value="Genomic_DNA"/>
</dbReference>
<feature type="site" description="Discriminates between blocked and unblocked aminoacyl-tRNA" evidence="7">
    <location>
        <position position="12"/>
    </location>
</feature>
<dbReference type="Gene3D" id="3.40.50.1470">
    <property type="entry name" value="Peptidyl-tRNA hydrolase"/>
    <property type="match status" value="1"/>
</dbReference>
<dbReference type="InterPro" id="IPR036416">
    <property type="entry name" value="Pept_tRNA_hydro_sf"/>
</dbReference>
<keyword evidence="3 7" id="KW-0378">Hydrolase</keyword>
<evidence type="ECO:0000256" key="5">
    <source>
        <dbReference type="ARBA" id="ARBA00038063"/>
    </source>
</evidence>
<dbReference type="GO" id="GO:0072344">
    <property type="term" value="P:rescue of stalled ribosome"/>
    <property type="evidence" value="ECO:0007669"/>
    <property type="project" value="UniProtKB-UniRule"/>
</dbReference>
<dbReference type="InterPro" id="IPR001328">
    <property type="entry name" value="Pept_tRNA_hydro"/>
</dbReference>
<protein>
    <recommendedName>
        <fullName evidence="6 7">Peptidyl-tRNA hydrolase</fullName>
        <shortName evidence="7">Pth</shortName>
        <ecNumber evidence="1 7">3.1.1.29</ecNumber>
    </recommendedName>
</protein>
<evidence type="ECO:0000256" key="4">
    <source>
        <dbReference type="ARBA" id="ARBA00022884"/>
    </source>
</evidence>
<comment type="catalytic activity">
    <reaction evidence="7">
        <text>an N-acyl-L-alpha-aminoacyl-tRNA + H2O = an N-acyl-L-amino acid + a tRNA + H(+)</text>
        <dbReference type="Rhea" id="RHEA:54448"/>
        <dbReference type="Rhea" id="RHEA-COMP:10123"/>
        <dbReference type="Rhea" id="RHEA-COMP:13883"/>
        <dbReference type="ChEBI" id="CHEBI:15377"/>
        <dbReference type="ChEBI" id="CHEBI:15378"/>
        <dbReference type="ChEBI" id="CHEBI:59874"/>
        <dbReference type="ChEBI" id="CHEBI:78442"/>
        <dbReference type="ChEBI" id="CHEBI:138191"/>
        <dbReference type="EC" id="3.1.1.29"/>
    </reaction>
</comment>